<feature type="domain" description="Peptidase M16 C-terminal" evidence="2">
    <location>
        <begin position="196"/>
        <end position="355"/>
    </location>
</feature>
<organism evidence="3 4">
    <name type="scientific">Aureibacter tunicatorum</name>
    <dbReference type="NCBI Taxonomy" id="866807"/>
    <lineage>
        <taxon>Bacteria</taxon>
        <taxon>Pseudomonadati</taxon>
        <taxon>Bacteroidota</taxon>
        <taxon>Cytophagia</taxon>
        <taxon>Cytophagales</taxon>
        <taxon>Persicobacteraceae</taxon>
        <taxon>Aureibacter</taxon>
    </lineage>
</organism>
<dbReference type="Proteomes" id="UP001185092">
    <property type="component" value="Unassembled WGS sequence"/>
</dbReference>
<proteinExistence type="predicted"/>
<dbReference type="Pfam" id="PF00675">
    <property type="entry name" value="Peptidase_M16"/>
    <property type="match status" value="1"/>
</dbReference>
<dbReference type="PANTHER" id="PTHR11851:SF224">
    <property type="entry name" value="PROCESSING PROTEASE"/>
    <property type="match status" value="1"/>
</dbReference>
<dbReference type="InterPro" id="IPR050361">
    <property type="entry name" value="MPP/UQCRC_Complex"/>
</dbReference>
<evidence type="ECO:0000259" key="2">
    <source>
        <dbReference type="Pfam" id="PF05193"/>
    </source>
</evidence>
<dbReference type="GO" id="GO:0046872">
    <property type="term" value="F:metal ion binding"/>
    <property type="evidence" value="ECO:0007669"/>
    <property type="project" value="InterPro"/>
</dbReference>
<dbReference type="PANTHER" id="PTHR11851">
    <property type="entry name" value="METALLOPROTEASE"/>
    <property type="match status" value="1"/>
</dbReference>
<gene>
    <name evidence="3" type="ORF">HNQ88_000755</name>
</gene>
<feature type="domain" description="Peptidase M16 N-terminal" evidence="1">
    <location>
        <begin position="45"/>
        <end position="143"/>
    </location>
</feature>
<name>A0AAE3XKP9_9BACT</name>
<sequence>MLDRSIAPKIHKIEHANFAKADTTYLSNGFPLHQLIAGEQGVIKLELIVNAGIYQEASKQASFFSVNMLHEGSAKYSAEEVSRLFDFYAAEFEASVGIDYSTISLTCLTKDFQHILPVFFDVVMHPLFDEEELEHLKEKQINQLHLSLEKSSFVANNLFKQLIFPNDRFSELLTEEEIRGVSRQDCIDYHVENILNNFQIVMAGKYSSDEIHLVKRAFESIGEYKGDDKSRIDSFGTDFTPNSIHRSKEKSIQSVLKIGKPIFTKNHPDFFKLSLLNVVLGGYFGSRLMKNIREEKGLTYGIHSTLVPMIRGGYFMISAEVSSEASELALQEVYNEIERLRNELIPEFELELVRNYMLGQFLSSVHNPFALIEKFKAVYLYGMDYSYYDNFLHALNDTTPEELRDVAKKYLAPDQMGEVVVGP</sequence>
<dbReference type="InterPro" id="IPR007863">
    <property type="entry name" value="Peptidase_M16_C"/>
</dbReference>
<dbReference type="AlphaFoldDB" id="A0AAE3XKP9"/>
<evidence type="ECO:0000313" key="3">
    <source>
        <dbReference type="EMBL" id="MDR6237779.1"/>
    </source>
</evidence>
<dbReference type="Pfam" id="PF05193">
    <property type="entry name" value="Peptidase_M16_C"/>
    <property type="match status" value="1"/>
</dbReference>
<evidence type="ECO:0000313" key="4">
    <source>
        <dbReference type="Proteomes" id="UP001185092"/>
    </source>
</evidence>
<keyword evidence="4" id="KW-1185">Reference proteome</keyword>
<reference evidence="3" key="1">
    <citation type="submission" date="2023-07" db="EMBL/GenBank/DDBJ databases">
        <title>Genomic Encyclopedia of Type Strains, Phase IV (KMG-IV): sequencing the most valuable type-strain genomes for metagenomic binning, comparative biology and taxonomic classification.</title>
        <authorList>
            <person name="Goeker M."/>
        </authorList>
    </citation>
    <scope>NUCLEOTIDE SEQUENCE</scope>
    <source>
        <strain evidence="3">DSM 26174</strain>
    </source>
</reference>
<evidence type="ECO:0000259" key="1">
    <source>
        <dbReference type="Pfam" id="PF00675"/>
    </source>
</evidence>
<dbReference type="SUPFAM" id="SSF63411">
    <property type="entry name" value="LuxS/MPP-like metallohydrolase"/>
    <property type="match status" value="2"/>
</dbReference>
<dbReference type="EMBL" id="JAVDQD010000001">
    <property type="protein sequence ID" value="MDR6237779.1"/>
    <property type="molecule type" value="Genomic_DNA"/>
</dbReference>
<comment type="caution">
    <text evidence="3">The sequence shown here is derived from an EMBL/GenBank/DDBJ whole genome shotgun (WGS) entry which is preliminary data.</text>
</comment>
<dbReference type="InterPro" id="IPR011249">
    <property type="entry name" value="Metalloenz_LuxS/M16"/>
</dbReference>
<dbReference type="Gene3D" id="3.30.830.10">
    <property type="entry name" value="Metalloenzyme, LuxS/M16 peptidase-like"/>
    <property type="match status" value="2"/>
</dbReference>
<accession>A0AAE3XKP9</accession>
<dbReference type="RefSeq" id="WP_309937249.1">
    <property type="nucleotide sequence ID" value="NZ_AP025305.1"/>
</dbReference>
<dbReference type="InterPro" id="IPR011765">
    <property type="entry name" value="Pept_M16_N"/>
</dbReference>
<protein>
    <submittedName>
        <fullName evidence="3">Zn-dependent peptidase</fullName>
    </submittedName>
</protein>